<dbReference type="InterPro" id="IPR015943">
    <property type="entry name" value="WD40/YVTN_repeat-like_dom_sf"/>
</dbReference>
<dbReference type="PANTHER" id="PTHR30344">
    <property type="entry name" value="6-PHOSPHOGLUCONOLACTONASE-RELATED"/>
    <property type="match status" value="1"/>
</dbReference>
<dbReference type="InterPro" id="IPR050282">
    <property type="entry name" value="Cycloisomerase_2"/>
</dbReference>
<reference evidence="4" key="1">
    <citation type="journal article" date="2019" name="Int. J. Syst. Evol. Microbiol.">
        <title>The Global Catalogue of Microorganisms (GCM) 10K type strain sequencing project: providing services to taxonomists for standard genome sequencing and annotation.</title>
        <authorList>
            <consortium name="The Broad Institute Genomics Platform"/>
            <consortium name="The Broad Institute Genome Sequencing Center for Infectious Disease"/>
            <person name="Wu L."/>
            <person name="Ma J."/>
        </authorList>
    </citation>
    <scope>NUCLEOTIDE SEQUENCE [LARGE SCALE GENOMIC DNA]</scope>
    <source>
        <strain evidence="4">JCM 17666</strain>
    </source>
</reference>
<accession>A0ABP8H3K3</accession>
<dbReference type="InterPro" id="IPR011045">
    <property type="entry name" value="N2O_reductase_N"/>
</dbReference>
<evidence type="ECO:0000256" key="1">
    <source>
        <dbReference type="ARBA" id="ARBA00005564"/>
    </source>
</evidence>
<name>A0ABP8H3K3_9BURK</name>
<comment type="caution">
    <text evidence="3">The sequence shown here is derived from an EMBL/GenBank/DDBJ whole genome shotgun (WGS) entry which is preliminary data.</text>
</comment>
<evidence type="ECO:0000313" key="3">
    <source>
        <dbReference type="EMBL" id="GAA4333910.1"/>
    </source>
</evidence>
<dbReference type="Gene3D" id="2.130.10.10">
    <property type="entry name" value="YVTN repeat-like/Quinoprotein amine dehydrogenase"/>
    <property type="match status" value="1"/>
</dbReference>
<dbReference type="PANTHER" id="PTHR30344:SF1">
    <property type="entry name" value="6-PHOSPHOGLUCONOLACTONASE"/>
    <property type="match status" value="1"/>
</dbReference>
<dbReference type="EMBL" id="BAABFO010000011">
    <property type="protein sequence ID" value="GAA4333910.1"/>
    <property type="molecule type" value="Genomic_DNA"/>
</dbReference>
<evidence type="ECO:0000313" key="4">
    <source>
        <dbReference type="Proteomes" id="UP001501671"/>
    </source>
</evidence>
<comment type="similarity">
    <text evidence="1">Belongs to the cycloisomerase 2 family.</text>
</comment>
<dbReference type="Proteomes" id="UP001501671">
    <property type="component" value="Unassembled WGS sequence"/>
</dbReference>
<gene>
    <name evidence="3" type="ORF">GCM10023144_25650</name>
</gene>
<keyword evidence="4" id="KW-1185">Reference proteome</keyword>
<protein>
    <submittedName>
        <fullName evidence="3">Lactonase family protein</fullName>
    </submittedName>
</protein>
<evidence type="ECO:0000256" key="2">
    <source>
        <dbReference type="ARBA" id="ARBA00022526"/>
    </source>
</evidence>
<dbReference type="InterPro" id="IPR019405">
    <property type="entry name" value="Lactonase_7-beta_prop"/>
</dbReference>
<keyword evidence="2" id="KW-0119">Carbohydrate metabolism</keyword>
<dbReference type="Pfam" id="PF10282">
    <property type="entry name" value="Lactonase"/>
    <property type="match status" value="1"/>
</dbReference>
<proteinExistence type="inferred from homology"/>
<keyword evidence="2" id="KW-0313">Glucose metabolism</keyword>
<dbReference type="RefSeq" id="WP_345250016.1">
    <property type="nucleotide sequence ID" value="NZ_BAABFO010000011.1"/>
</dbReference>
<dbReference type="SUPFAM" id="SSF50974">
    <property type="entry name" value="Nitrous oxide reductase, N-terminal domain"/>
    <property type="match status" value="1"/>
</dbReference>
<sequence length="366" mass="38551">MEQILRIQGHATAGRRGTQHGIRLLAGGFTAPKREGRARGASLLEIGADGRCVALAEVAMSNPAWFAVHPARRTVYVGHADEAYVSALALDADEGRLELESTLATGGSSTLHLACDPGGDTLLVANFGSGQVSMIGLSAVGAMQELTGVVSLSAPPGPLPSQTGSQPHQISFSPDGRFVLVPDRGCDVIWICAFDARAGAIEVAGRAEAPPAAGPRHIAWHPFLPIAYVVHELDSSVGVYEWSARQARLGRLAVRSALPPRYQDRNIGAAICIAPDGRHLYVSNRGQDAVAVFAVAPDGLDLQPQGWTAEAGRSPRFMQISGDGSSLWVAAHGSDDIRRFDVDRDSGALREALRLRSPSPACVALL</sequence>
<organism evidence="3 4">
    <name type="scientific">Pigmentiphaga soli</name>
    <dbReference type="NCBI Taxonomy" id="1007095"/>
    <lineage>
        <taxon>Bacteria</taxon>
        <taxon>Pseudomonadati</taxon>
        <taxon>Pseudomonadota</taxon>
        <taxon>Betaproteobacteria</taxon>
        <taxon>Burkholderiales</taxon>
        <taxon>Alcaligenaceae</taxon>
        <taxon>Pigmentiphaga</taxon>
    </lineage>
</organism>